<reference evidence="2" key="1">
    <citation type="submission" date="2021-02" db="EMBL/GenBank/DDBJ databases">
        <authorList>
            <person name="Dougan E. K."/>
            <person name="Rhodes N."/>
            <person name="Thang M."/>
            <person name="Chan C."/>
        </authorList>
    </citation>
    <scope>NUCLEOTIDE SEQUENCE</scope>
</reference>
<evidence type="ECO:0000256" key="1">
    <source>
        <dbReference type="SAM" id="Coils"/>
    </source>
</evidence>
<accession>A0A813DUD6</accession>
<feature type="coiled-coil region" evidence="1">
    <location>
        <begin position="171"/>
        <end position="223"/>
    </location>
</feature>
<keyword evidence="1" id="KW-0175">Coiled coil</keyword>
<keyword evidence="3" id="KW-1185">Reference proteome</keyword>
<name>A0A813DUD6_POLGL</name>
<comment type="caution">
    <text evidence="2">The sequence shown here is derived from an EMBL/GenBank/DDBJ whole genome shotgun (WGS) entry which is preliminary data.</text>
</comment>
<dbReference type="AlphaFoldDB" id="A0A813DUD6"/>
<protein>
    <submittedName>
        <fullName evidence="2">Uncharacterized protein</fullName>
    </submittedName>
</protein>
<dbReference type="EMBL" id="CAJNNV010006029">
    <property type="protein sequence ID" value="CAE8592992.1"/>
    <property type="molecule type" value="Genomic_DNA"/>
</dbReference>
<gene>
    <name evidence="2" type="ORF">PGLA1383_LOCUS11605</name>
</gene>
<organism evidence="2 3">
    <name type="scientific">Polarella glacialis</name>
    <name type="common">Dinoflagellate</name>
    <dbReference type="NCBI Taxonomy" id="89957"/>
    <lineage>
        <taxon>Eukaryota</taxon>
        <taxon>Sar</taxon>
        <taxon>Alveolata</taxon>
        <taxon>Dinophyceae</taxon>
        <taxon>Suessiales</taxon>
        <taxon>Suessiaceae</taxon>
        <taxon>Polarella</taxon>
    </lineage>
</organism>
<proteinExistence type="predicted"/>
<dbReference type="Proteomes" id="UP000654075">
    <property type="component" value="Unassembled WGS sequence"/>
</dbReference>
<evidence type="ECO:0000313" key="3">
    <source>
        <dbReference type="Proteomes" id="UP000654075"/>
    </source>
</evidence>
<sequence length="281" mass="31389">CDSRQHRPRGLLPDLQRRLLCDHHEPLRVLAAGLEAVLPSGEHNFRAEANTHLGPALAEHTRLDWSALAHAQGGLRPGDPVKLELRHEMSLLSSVALVFCLGVPKTMVLNLLISSLLPWQAALSECCEVRSKELDKSQLEMQAEHEKQLIGLERKFQKQLLEARRKSEGLIENLRQTYEDEADNIKEARSELSGRNKDLEKELERARGEAEVLKQQLAGADKERLLQQRFVDTAQRQSELVMSFLEKGPGQGDKELQPVKDGLAAVRANGASSQAGPPRLH</sequence>
<evidence type="ECO:0000313" key="2">
    <source>
        <dbReference type="EMBL" id="CAE8592992.1"/>
    </source>
</evidence>
<dbReference type="OrthoDB" id="428371at2759"/>
<feature type="non-terminal residue" evidence="2">
    <location>
        <position position="1"/>
    </location>
</feature>